<keyword evidence="4" id="KW-1185">Reference proteome</keyword>
<accession>A0A8S1DAY2</accession>
<sequence length="170" mass="18608">MIRKVYPTTICFLILIAMSVLGKQDRNGKRTVLYKRTPRETRRSFINNCCGNDTCSGQMTPWSGSPITNLKPMQELDAITSDGSADEPVANEGGIQNQQEDTDSPGQEIGTESPDLNQNDEPSASGSEISNNPEPDSATIKMERTLKPPQSQLKPLAGASQPEEPFRTRP</sequence>
<keyword evidence="2" id="KW-0732">Signal</keyword>
<reference evidence="3 4" key="1">
    <citation type="submission" date="2020-04" db="EMBL/GenBank/DDBJ databases">
        <authorList>
            <person name="Alioto T."/>
            <person name="Alioto T."/>
            <person name="Gomez Garrido J."/>
        </authorList>
    </citation>
    <scope>NUCLEOTIDE SEQUENCE [LARGE SCALE GENOMIC DNA]</scope>
</reference>
<comment type="caution">
    <text evidence="3">The sequence shown here is derived from an EMBL/GenBank/DDBJ whole genome shotgun (WGS) entry which is preliminary data.</text>
</comment>
<feature type="region of interest" description="Disordered" evidence="1">
    <location>
        <begin position="73"/>
        <end position="170"/>
    </location>
</feature>
<evidence type="ECO:0000256" key="1">
    <source>
        <dbReference type="SAM" id="MobiDB-lite"/>
    </source>
</evidence>
<evidence type="ECO:0000313" key="3">
    <source>
        <dbReference type="EMBL" id="CAB3380762.1"/>
    </source>
</evidence>
<evidence type="ECO:0000313" key="4">
    <source>
        <dbReference type="Proteomes" id="UP000494165"/>
    </source>
</evidence>
<evidence type="ECO:0000256" key="2">
    <source>
        <dbReference type="SAM" id="SignalP"/>
    </source>
</evidence>
<dbReference type="AlphaFoldDB" id="A0A8S1DAY2"/>
<protein>
    <recommendedName>
        <fullName evidence="5">Post-SET domain-containing protein</fullName>
    </recommendedName>
</protein>
<feature type="signal peptide" evidence="2">
    <location>
        <begin position="1"/>
        <end position="22"/>
    </location>
</feature>
<feature type="compositionally biased region" description="Polar residues" evidence="1">
    <location>
        <begin position="114"/>
        <end position="134"/>
    </location>
</feature>
<proteinExistence type="predicted"/>
<name>A0A8S1DAY2_9INSE</name>
<gene>
    <name evidence="3" type="ORF">CLODIP_2_CD16264</name>
</gene>
<dbReference type="EMBL" id="CADEPI010000216">
    <property type="protein sequence ID" value="CAB3380762.1"/>
    <property type="molecule type" value="Genomic_DNA"/>
</dbReference>
<dbReference type="Proteomes" id="UP000494165">
    <property type="component" value="Unassembled WGS sequence"/>
</dbReference>
<evidence type="ECO:0008006" key="5">
    <source>
        <dbReference type="Google" id="ProtNLM"/>
    </source>
</evidence>
<organism evidence="3 4">
    <name type="scientific">Cloeon dipterum</name>
    <dbReference type="NCBI Taxonomy" id="197152"/>
    <lineage>
        <taxon>Eukaryota</taxon>
        <taxon>Metazoa</taxon>
        <taxon>Ecdysozoa</taxon>
        <taxon>Arthropoda</taxon>
        <taxon>Hexapoda</taxon>
        <taxon>Insecta</taxon>
        <taxon>Pterygota</taxon>
        <taxon>Palaeoptera</taxon>
        <taxon>Ephemeroptera</taxon>
        <taxon>Pisciforma</taxon>
        <taxon>Baetidae</taxon>
        <taxon>Cloeon</taxon>
    </lineage>
</organism>
<feature type="chain" id="PRO_5035815238" description="Post-SET domain-containing protein" evidence="2">
    <location>
        <begin position="23"/>
        <end position="170"/>
    </location>
</feature>